<keyword evidence="4" id="KW-1185">Reference proteome</keyword>
<evidence type="ECO:0000313" key="4">
    <source>
        <dbReference type="Proteomes" id="UP001140949"/>
    </source>
</evidence>
<accession>A0AAX6DNK9</accession>
<feature type="compositionally biased region" description="Polar residues" evidence="1">
    <location>
        <begin position="69"/>
        <end position="79"/>
    </location>
</feature>
<feature type="region of interest" description="Disordered" evidence="1">
    <location>
        <begin position="63"/>
        <end position="85"/>
    </location>
</feature>
<keyword evidence="2" id="KW-0812">Transmembrane</keyword>
<reference evidence="3" key="1">
    <citation type="journal article" date="2023" name="GigaByte">
        <title>Genome assembly of the bearded iris, Iris pallida Lam.</title>
        <authorList>
            <person name="Bruccoleri R.E."/>
            <person name="Oakeley E.J."/>
            <person name="Faust A.M.E."/>
            <person name="Altorfer M."/>
            <person name="Dessus-Babus S."/>
            <person name="Burckhardt D."/>
            <person name="Oertli M."/>
            <person name="Naumann U."/>
            <person name="Petersen F."/>
            <person name="Wong J."/>
        </authorList>
    </citation>
    <scope>NUCLEOTIDE SEQUENCE</scope>
    <source>
        <strain evidence="3">GSM-AAB239-AS_SAM_17_03QT</strain>
    </source>
</reference>
<dbReference type="AlphaFoldDB" id="A0AAX6DNK9"/>
<gene>
    <name evidence="3" type="ORF">M6B38_236775</name>
</gene>
<proteinExistence type="predicted"/>
<dbReference type="EMBL" id="JANAVB010043019">
    <property type="protein sequence ID" value="KAJ6793380.1"/>
    <property type="molecule type" value="Genomic_DNA"/>
</dbReference>
<keyword evidence="2" id="KW-1133">Transmembrane helix</keyword>
<organism evidence="3 4">
    <name type="scientific">Iris pallida</name>
    <name type="common">Sweet iris</name>
    <dbReference type="NCBI Taxonomy" id="29817"/>
    <lineage>
        <taxon>Eukaryota</taxon>
        <taxon>Viridiplantae</taxon>
        <taxon>Streptophyta</taxon>
        <taxon>Embryophyta</taxon>
        <taxon>Tracheophyta</taxon>
        <taxon>Spermatophyta</taxon>
        <taxon>Magnoliopsida</taxon>
        <taxon>Liliopsida</taxon>
        <taxon>Asparagales</taxon>
        <taxon>Iridaceae</taxon>
        <taxon>Iridoideae</taxon>
        <taxon>Irideae</taxon>
        <taxon>Iris</taxon>
    </lineage>
</organism>
<name>A0AAX6DNK9_IRIPA</name>
<sequence length="156" mass="17871">MKSRRGSREGGGTVARLFRWLARSTRSHTRLEVAVRNSKGQRNFPGRHGRRCIVVTTTGRRDSGMMKSGCSTEAGSGQRSYGDAADRMPTKRHRRALGEWRIYYWLCMWWSWYWWVSVEMGVAITRDGREHCGGPAGGARRRSWRAVERLTGEGVH</sequence>
<keyword evidence="2" id="KW-0472">Membrane</keyword>
<evidence type="ECO:0000256" key="2">
    <source>
        <dbReference type="SAM" id="Phobius"/>
    </source>
</evidence>
<feature type="transmembrane region" description="Helical" evidence="2">
    <location>
        <begin position="102"/>
        <end position="124"/>
    </location>
</feature>
<reference evidence="3" key="2">
    <citation type="submission" date="2023-04" db="EMBL/GenBank/DDBJ databases">
        <authorList>
            <person name="Bruccoleri R.E."/>
            <person name="Oakeley E.J."/>
            <person name="Faust A.-M."/>
            <person name="Dessus-Babus S."/>
            <person name="Altorfer M."/>
            <person name="Burckhardt D."/>
            <person name="Oertli M."/>
            <person name="Naumann U."/>
            <person name="Petersen F."/>
            <person name="Wong J."/>
        </authorList>
    </citation>
    <scope>NUCLEOTIDE SEQUENCE</scope>
    <source>
        <strain evidence="3">GSM-AAB239-AS_SAM_17_03QT</strain>
        <tissue evidence="3">Leaf</tissue>
    </source>
</reference>
<comment type="caution">
    <text evidence="3">The sequence shown here is derived from an EMBL/GenBank/DDBJ whole genome shotgun (WGS) entry which is preliminary data.</text>
</comment>
<evidence type="ECO:0000256" key="1">
    <source>
        <dbReference type="SAM" id="MobiDB-lite"/>
    </source>
</evidence>
<evidence type="ECO:0000313" key="3">
    <source>
        <dbReference type="EMBL" id="KAJ6793380.1"/>
    </source>
</evidence>
<protein>
    <submittedName>
        <fullName evidence="3">Uncharacterized protein</fullName>
    </submittedName>
</protein>
<dbReference type="Proteomes" id="UP001140949">
    <property type="component" value="Unassembled WGS sequence"/>
</dbReference>